<sequence length="40" mass="4639">MIPKYLPFIRGVIDSDDLPLNVSREILQQSKLLKVIKKKT</sequence>
<evidence type="ECO:0000256" key="2">
    <source>
        <dbReference type="ARBA" id="ARBA00023186"/>
    </source>
</evidence>
<evidence type="ECO:0000256" key="1">
    <source>
        <dbReference type="ARBA" id="ARBA00008239"/>
    </source>
</evidence>
<dbReference type="EMBL" id="CAJOBR010057582">
    <property type="protein sequence ID" value="CAF5065242.1"/>
    <property type="molecule type" value="Genomic_DNA"/>
</dbReference>
<dbReference type="Proteomes" id="UP000663848">
    <property type="component" value="Unassembled WGS sequence"/>
</dbReference>
<accession>A0A822D887</accession>
<keyword evidence="2" id="KW-0143">Chaperone</keyword>
<name>A0A822D887_9BILA</name>
<dbReference type="Pfam" id="PF00183">
    <property type="entry name" value="HSP90"/>
    <property type="match status" value="1"/>
</dbReference>
<dbReference type="GO" id="GO:0051082">
    <property type="term" value="F:unfolded protein binding"/>
    <property type="evidence" value="ECO:0007669"/>
    <property type="project" value="InterPro"/>
</dbReference>
<dbReference type="PANTHER" id="PTHR11528">
    <property type="entry name" value="HEAT SHOCK PROTEIN 90 FAMILY MEMBER"/>
    <property type="match status" value="1"/>
</dbReference>
<proteinExistence type="inferred from homology"/>
<dbReference type="InterPro" id="IPR020568">
    <property type="entry name" value="Ribosomal_Su5_D2-typ_SF"/>
</dbReference>
<reference evidence="3" key="1">
    <citation type="submission" date="2021-02" db="EMBL/GenBank/DDBJ databases">
        <authorList>
            <person name="Nowell W R."/>
        </authorList>
    </citation>
    <scope>NUCLEOTIDE SEQUENCE</scope>
</reference>
<gene>
    <name evidence="3" type="ORF">QYT958_LOCUS42903</name>
</gene>
<dbReference type="Gene3D" id="3.30.230.80">
    <property type="match status" value="1"/>
</dbReference>
<dbReference type="GO" id="GO:0140662">
    <property type="term" value="F:ATP-dependent protein folding chaperone"/>
    <property type="evidence" value="ECO:0007669"/>
    <property type="project" value="InterPro"/>
</dbReference>
<dbReference type="AlphaFoldDB" id="A0A822D887"/>
<protein>
    <submittedName>
        <fullName evidence="3">Uncharacterized protein</fullName>
    </submittedName>
</protein>
<dbReference type="GO" id="GO:0005524">
    <property type="term" value="F:ATP binding"/>
    <property type="evidence" value="ECO:0007669"/>
    <property type="project" value="InterPro"/>
</dbReference>
<organism evidence="3 4">
    <name type="scientific">Rotaria socialis</name>
    <dbReference type="NCBI Taxonomy" id="392032"/>
    <lineage>
        <taxon>Eukaryota</taxon>
        <taxon>Metazoa</taxon>
        <taxon>Spiralia</taxon>
        <taxon>Gnathifera</taxon>
        <taxon>Rotifera</taxon>
        <taxon>Eurotatoria</taxon>
        <taxon>Bdelloidea</taxon>
        <taxon>Philodinida</taxon>
        <taxon>Philodinidae</taxon>
        <taxon>Rotaria</taxon>
    </lineage>
</organism>
<dbReference type="GO" id="GO:0016887">
    <property type="term" value="F:ATP hydrolysis activity"/>
    <property type="evidence" value="ECO:0007669"/>
    <property type="project" value="InterPro"/>
</dbReference>
<feature type="non-terminal residue" evidence="3">
    <location>
        <position position="40"/>
    </location>
</feature>
<evidence type="ECO:0000313" key="4">
    <source>
        <dbReference type="Proteomes" id="UP000663848"/>
    </source>
</evidence>
<comment type="caution">
    <text evidence="3">The sequence shown here is derived from an EMBL/GenBank/DDBJ whole genome shotgun (WGS) entry which is preliminary data.</text>
</comment>
<evidence type="ECO:0000313" key="3">
    <source>
        <dbReference type="EMBL" id="CAF5065242.1"/>
    </source>
</evidence>
<dbReference type="SUPFAM" id="SSF54211">
    <property type="entry name" value="Ribosomal protein S5 domain 2-like"/>
    <property type="match status" value="1"/>
</dbReference>
<comment type="similarity">
    <text evidence="1">Belongs to the heat shock protein 90 family.</text>
</comment>
<dbReference type="InterPro" id="IPR001404">
    <property type="entry name" value="Hsp90_fam"/>
</dbReference>